<proteinExistence type="predicted"/>
<reference evidence="1 2" key="1">
    <citation type="journal article" date="2022" name="Genome Biol. Evol.">
        <title>The Spruce Budworm Genome: Reconstructing the Evolutionary History of Antifreeze Proteins.</title>
        <authorList>
            <person name="Beliveau C."/>
            <person name="Gagne P."/>
            <person name="Picq S."/>
            <person name="Vernygora O."/>
            <person name="Keeling C.I."/>
            <person name="Pinkney K."/>
            <person name="Doucet D."/>
            <person name="Wen F."/>
            <person name="Johnston J.S."/>
            <person name="Maaroufi H."/>
            <person name="Boyle B."/>
            <person name="Laroche J."/>
            <person name="Dewar K."/>
            <person name="Juretic N."/>
            <person name="Blackburn G."/>
            <person name="Nisole A."/>
            <person name="Brunet B."/>
            <person name="Brandao M."/>
            <person name="Lumley L."/>
            <person name="Duan J."/>
            <person name="Quan G."/>
            <person name="Lucarotti C.J."/>
            <person name="Roe A.D."/>
            <person name="Sperling F.A.H."/>
            <person name="Levesque R.C."/>
            <person name="Cusson M."/>
        </authorList>
    </citation>
    <scope>NUCLEOTIDE SEQUENCE [LARGE SCALE GENOMIC DNA]</scope>
    <source>
        <strain evidence="1">Glfc:IPQL:Cfum</strain>
    </source>
</reference>
<sequence>MSAIKIYNATELWQRESGSPSIPSFSLALDNALGNDGIQLGSMTELIGLPGSVCVTCCFSLQFCASVQIPKILGGLSAEALFVDTNTNFNIHRFKEILFASLSKCQSLLDTSIAVQEEDALKKIHYINAIDSIAFPFKEGISAKQRTGLLFRLMADLQRLAMEQQIAITEDGIRDID</sequence>
<comment type="caution">
    <text evidence="1">The sequence shown here is derived from an EMBL/GenBank/DDBJ whole genome shotgun (WGS) entry which is preliminary data.</text>
</comment>
<dbReference type="Proteomes" id="UP001064048">
    <property type="component" value="Chromosome 20"/>
</dbReference>
<evidence type="ECO:0000313" key="1">
    <source>
        <dbReference type="EMBL" id="KAI8437557.1"/>
    </source>
</evidence>
<protein>
    <submittedName>
        <fullName evidence="1">Uncharacterized protein</fullName>
    </submittedName>
</protein>
<keyword evidence="2" id="KW-1185">Reference proteome</keyword>
<evidence type="ECO:0000313" key="2">
    <source>
        <dbReference type="Proteomes" id="UP001064048"/>
    </source>
</evidence>
<organism evidence="1 2">
    <name type="scientific">Choristoneura fumiferana</name>
    <name type="common">Spruce budworm moth</name>
    <name type="synonym">Archips fumiferana</name>
    <dbReference type="NCBI Taxonomy" id="7141"/>
    <lineage>
        <taxon>Eukaryota</taxon>
        <taxon>Metazoa</taxon>
        <taxon>Ecdysozoa</taxon>
        <taxon>Arthropoda</taxon>
        <taxon>Hexapoda</taxon>
        <taxon>Insecta</taxon>
        <taxon>Pterygota</taxon>
        <taxon>Neoptera</taxon>
        <taxon>Endopterygota</taxon>
        <taxon>Lepidoptera</taxon>
        <taxon>Glossata</taxon>
        <taxon>Ditrysia</taxon>
        <taxon>Tortricoidea</taxon>
        <taxon>Tortricidae</taxon>
        <taxon>Tortricinae</taxon>
        <taxon>Choristoneura</taxon>
    </lineage>
</organism>
<accession>A0ACC0KLY9</accession>
<name>A0ACC0KLY9_CHOFU</name>
<dbReference type="EMBL" id="CM046120">
    <property type="protein sequence ID" value="KAI8437557.1"/>
    <property type="molecule type" value="Genomic_DNA"/>
</dbReference>
<gene>
    <name evidence="1" type="ORF">MSG28_011855</name>
</gene>